<feature type="compositionally biased region" description="Basic and acidic residues" evidence="5">
    <location>
        <begin position="560"/>
        <end position="577"/>
    </location>
</feature>
<feature type="region of interest" description="Disordered" evidence="5">
    <location>
        <begin position="560"/>
        <end position="601"/>
    </location>
</feature>
<dbReference type="SMART" id="SM00777">
    <property type="entry name" value="Mad3_BUB1_I"/>
    <property type="match status" value="1"/>
</dbReference>
<keyword evidence="4" id="KW-0137">Centromere</keyword>
<dbReference type="Gene3D" id="1.25.40.430">
    <property type="match status" value="1"/>
</dbReference>
<name>A0A7M5V049_9CNID</name>
<feature type="domain" description="BUB1 N-terminal" evidence="7">
    <location>
        <begin position="47"/>
        <end position="203"/>
    </location>
</feature>
<proteinExistence type="predicted"/>
<dbReference type="Proteomes" id="UP000594262">
    <property type="component" value="Unplaced"/>
</dbReference>
<dbReference type="InterPro" id="IPR013212">
    <property type="entry name" value="Mad3/Bub1_I"/>
</dbReference>
<dbReference type="GO" id="GO:0051754">
    <property type="term" value="P:meiotic sister chromatid cohesion, centromeric"/>
    <property type="evidence" value="ECO:0007669"/>
    <property type="project" value="TreeGrafter"/>
</dbReference>
<evidence type="ECO:0000256" key="3">
    <source>
        <dbReference type="ARBA" id="ARBA00022838"/>
    </source>
</evidence>
<dbReference type="OrthoDB" id="5986359at2759"/>
<evidence type="ECO:0000256" key="1">
    <source>
        <dbReference type="ARBA" id="ARBA00004629"/>
    </source>
</evidence>
<dbReference type="SMART" id="SM00220">
    <property type="entry name" value="S_TKc"/>
    <property type="match status" value="1"/>
</dbReference>
<feature type="compositionally biased region" description="Polar residues" evidence="5">
    <location>
        <begin position="225"/>
        <end position="250"/>
    </location>
</feature>
<feature type="region of interest" description="Disordered" evidence="5">
    <location>
        <begin position="418"/>
        <end position="443"/>
    </location>
</feature>
<feature type="region of interest" description="Disordered" evidence="5">
    <location>
        <begin position="798"/>
        <end position="836"/>
    </location>
</feature>
<feature type="compositionally biased region" description="Polar residues" evidence="5">
    <location>
        <begin position="261"/>
        <end position="281"/>
    </location>
</feature>
<evidence type="ECO:0000259" key="6">
    <source>
        <dbReference type="PROSITE" id="PS50011"/>
    </source>
</evidence>
<keyword evidence="9" id="KW-1185">Reference proteome</keyword>
<dbReference type="Gene3D" id="1.10.510.10">
    <property type="entry name" value="Transferase(Phosphotransferase) domain 1"/>
    <property type="match status" value="1"/>
</dbReference>
<dbReference type="GO" id="GO:0032991">
    <property type="term" value="C:protein-containing complex"/>
    <property type="evidence" value="ECO:0007669"/>
    <property type="project" value="UniProtKB-ARBA"/>
</dbReference>
<evidence type="ECO:0000259" key="7">
    <source>
        <dbReference type="PROSITE" id="PS51489"/>
    </source>
</evidence>
<dbReference type="GO" id="GO:0007094">
    <property type="term" value="P:mitotic spindle assembly checkpoint signaling"/>
    <property type="evidence" value="ECO:0007669"/>
    <property type="project" value="InterPro"/>
</dbReference>
<dbReference type="PANTHER" id="PTHR14030">
    <property type="entry name" value="MITOTIC CHECKPOINT SERINE/THREONINE-PROTEIN KINASE BUB1"/>
    <property type="match status" value="1"/>
</dbReference>
<dbReference type="GO" id="GO:0005634">
    <property type="term" value="C:nucleus"/>
    <property type="evidence" value="ECO:0007669"/>
    <property type="project" value="TreeGrafter"/>
</dbReference>
<evidence type="ECO:0000313" key="9">
    <source>
        <dbReference type="Proteomes" id="UP000594262"/>
    </source>
</evidence>
<evidence type="ECO:0000256" key="2">
    <source>
        <dbReference type="ARBA" id="ARBA00022454"/>
    </source>
</evidence>
<dbReference type="EnsemblMetazoa" id="CLYHEMT001162.1">
    <property type="protein sequence ID" value="CLYHEMP001162.1"/>
    <property type="gene ID" value="CLYHEMG001162"/>
</dbReference>
<keyword evidence="3" id="KW-0995">Kinetochore</keyword>
<dbReference type="RefSeq" id="XP_066912390.1">
    <property type="nucleotide sequence ID" value="XM_067056289.1"/>
</dbReference>
<feature type="compositionally biased region" description="Basic and acidic residues" evidence="5">
    <location>
        <begin position="1092"/>
        <end position="1108"/>
    </location>
</feature>
<feature type="compositionally biased region" description="Polar residues" evidence="5">
    <location>
        <begin position="1074"/>
        <end position="1090"/>
    </location>
</feature>
<dbReference type="GO" id="GO:0004672">
    <property type="term" value="F:protein kinase activity"/>
    <property type="evidence" value="ECO:0007669"/>
    <property type="project" value="InterPro"/>
</dbReference>
<accession>A0A7M5V049</accession>
<dbReference type="SUPFAM" id="SSF56112">
    <property type="entry name" value="Protein kinase-like (PK-like)"/>
    <property type="match status" value="1"/>
</dbReference>
<dbReference type="GO" id="GO:0005524">
    <property type="term" value="F:ATP binding"/>
    <property type="evidence" value="ECO:0007669"/>
    <property type="project" value="InterPro"/>
</dbReference>
<dbReference type="PROSITE" id="PS51489">
    <property type="entry name" value="BUB1_N"/>
    <property type="match status" value="1"/>
</dbReference>
<dbReference type="GeneID" id="136799567"/>
<dbReference type="Pfam" id="PF08311">
    <property type="entry name" value="Mad3_BUB1_I"/>
    <property type="match status" value="1"/>
</dbReference>
<dbReference type="InterPro" id="IPR000719">
    <property type="entry name" value="Prot_kinase_dom"/>
</dbReference>
<evidence type="ECO:0000256" key="5">
    <source>
        <dbReference type="SAM" id="MobiDB-lite"/>
    </source>
</evidence>
<dbReference type="PROSITE" id="PS50011">
    <property type="entry name" value="PROTEIN_KINASE_DOM"/>
    <property type="match status" value="1"/>
</dbReference>
<dbReference type="GO" id="GO:0000776">
    <property type="term" value="C:kinetochore"/>
    <property type="evidence" value="ECO:0007669"/>
    <property type="project" value="UniProtKB-KW"/>
</dbReference>
<organism evidence="8 9">
    <name type="scientific">Clytia hemisphaerica</name>
    <dbReference type="NCBI Taxonomy" id="252671"/>
    <lineage>
        <taxon>Eukaryota</taxon>
        <taxon>Metazoa</taxon>
        <taxon>Cnidaria</taxon>
        <taxon>Hydrozoa</taxon>
        <taxon>Hydroidolina</taxon>
        <taxon>Leptothecata</taxon>
        <taxon>Obeliida</taxon>
        <taxon>Clytiidae</taxon>
        <taxon>Clytia</taxon>
    </lineage>
</organism>
<dbReference type="Pfam" id="PF00069">
    <property type="entry name" value="Pkinase"/>
    <property type="match status" value="1"/>
</dbReference>
<feature type="region of interest" description="Disordered" evidence="5">
    <location>
        <begin position="1074"/>
        <end position="1111"/>
    </location>
</feature>
<evidence type="ECO:0000313" key="8">
    <source>
        <dbReference type="EnsemblMetazoa" id="CLYHEMP001162.1"/>
    </source>
</evidence>
<keyword evidence="2" id="KW-0158">Chromosome</keyword>
<comment type="subcellular location">
    <subcellularLocation>
        <location evidence="1">Chromosome</location>
        <location evidence="1">Centromere</location>
        <location evidence="1">Kinetochore</location>
    </subcellularLocation>
</comment>
<sequence length="1459" mass="165246">MEVDGVDNAWELSKENVQPLKSGRRMGDLTRALQVDSNYLHHEAQSYELELRKTGENQQEKLNVWYRYISWREQNYTGINKDTVTLLQNCLVHYKDMKEFHQNETYIELWLKMTDILDDPIDTFKFMMDNDIGTSLAGFYKSYAEHLELIGSTKQANEIYNLGIHRNVEPLDWLKEFKSEFEYRMMKRASGESVEEEMEKVRSRKVLGVLKPMKSGKVGNDRMKNQSSRTKLGSLTSSSRQPSGNRQSGGFQIYGDESNPGMLSSATGQLKSNPLDPTNNRENVKQMQRVKGTKVKGGSVSSGACAFEIFKEEEQSTEIHAATPKEIVVSSRKPLSSKKREEVQDPFYSKTIDDPKVIHKYCRDVINMGTREMSFEEIKAQLPRYDMFKKKDTVAEQRPKIVRSALDFGHQAATRSLTPEPTEQILPGTPQEPAINRTPSSAKNNTIGDILQNLEDEFNSPIESTGYFGSLKTKQPDITGITEIFSNNLQDQEDLTCKMQELDRTEQFGRFPTTAKTIREQGEIDNQLQELDATTQFGRPIPLHRKQTDITRQLQELDKTKQFKRTPPLEDPHDTKNAKSASQETFNDTTPFGRTQSTTQSRAGVTHLLQAIDDTVLSTNKPSTFSSQPRSNVTCQLNALDDTTHFGKGVTGGQPYRTPMNATNILNDLDKTRDTSSTFTNINKQGAFQSFNENDTSRISMLRQQNASKNDSCDSINNMMFKMKVEGGNTSSLVGNETLGATSSLVGNETLGATSSPTLENVKQMFQETLDVDRFEYSMKNNLQLMQKQAGFSIFDDDQGEEKGTSQGFPIFQDEPSQKLSSKPSSGFPIFQDEPTEKPSQAFPIFQDEPTDKPSQAFPIFQDEPSQKIHSSQGFSIFEDEPSQKISTKPAQGFSVFQDEPSQKLSQKSSHGFGIFNDDQNNQNESMNDDMFNNPAQSLKDFNQKEGFEIFKDETNVISKNSGFPIFEDKADEKPPSAFQIFQDEEIISKSQQNSGFTIYNASKPAQKERVDMFSETKIGSQTKADATDFGLDMSHKQAPISSHLSRPVSTPSARTFIGHVTFGANISAFNETTTRQQESVNLSTIQECSGESERSRKDSDKVADQSENRSLACDPFNQQTRNNFVESISHEITTNNSFLHINGPLSHLNGRTDICLGPRHIQINKHLKRGVSGMSIYKARYTENNKSLVLKVVDQSVAHSNAHLWDFYITSTIHKRLGMANAALVEHQNFVRINHVNMYSNAACYESDFYNTGTLMDLIKLYKRHSQQIDEPLALLYVYEILKTIQTLHQLKIVHCDLRPTKFLLGDRENLKDGALSTHCLTMTSFKNSVDLALLPSDSHLYGRSHKDSYECPSMKNGEYWGPEVDYYAAAGIIHELIFQNPLNTYYDNQKQITKMCNIPPRDWDEQLWMQIFLILINGAEQINLLINHLQQILSEPSFLEQLDAAILRKEDLLMEDD</sequence>
<reference evidence="8" key="1">
    <citation type="submission" date="2021-01" db="UniProtKB">
        <authorList>
            <consortium name="EnsemblMetazoa"/>
        </authorList>
    </citation>
    <scope>IDENTIFICATION</scope>
</reference>
<protein>
    <submittedName>
        <fullName evidence="8">Uncharacterized protein</fullName>
    </submittedName>
</protein>
<feature type="region of interest" description="Disordered" evidence="5">
    <location>
        <begin position="212"/>
        <end position="281"/>
    </location>
</feature>
<dbReference type="InterPro" id="IPR015661">
    <property type="entry name" value="Bub1/Mad3"/>
</dbReference>
<dbReference type="PANTHER" id="PTHR14030:SF4">
    <property type="entry name" value="BUB1 KINASE, ISOFORM A-RELATED"/>
    <property type="match status" value="1"/>
</dbReference>
<feature type="domain" description="Protein kinase" evidence="6">
    <location>
        <begin position="1162"/>
        <end position="1459"/>
    </location>
</feature>
<dbReference type="InterPro" id="IPR011009">
    <property type="entry name" value="Kinase-like_dom_sf"/>
</dbReference>
<evidence type="ECO:0000256" key="4">
    <source>
        <dbReference type="ARBA" id="ARBA00023328"/>
    </source>
</evidence>
<feature type="compositionally biased region" description="Polar residues" evidence="5">
    <location>
        <begin position="578"/>
        <end position="601"/>
    </location>
</feature>